<keyword evidence="9" id="KW-0443">Lipid metabolism</keyword>
<feature type="DNA-binding region" description="Homeobox" evidence="12">
    <location>
        <begin position="83"/>
        <end position="126"/>
    </location>
</feature>
<evidence type="ECO:0000256" key="15">
    <source>
        <dbReference type="SAM" id="MobiDB-lite"/>
    </source>
</evidence>
<dbReference type="PIRSF" id="PIRSF005225">
    <property type="entry name" value="LAG1_LAC1"/>
    <property type="match status" value="1"/>
</dbReference>
<feature type="transmembrane region" description="Helical" evidence="16">
    <location>
        <begin position="283"/>
        <end position="304"/>
    </location>
</feature>
<feature type="transmembrane region" description="Helical" evidence="16">
    <location>
        <begin position="137"/>
        <end position="154"/>
    </location>
</feature>
<dbReference type="PROSITE" id="PS50071">
    <property type="entry name" value="HOMEOBOX_2"/>
    <property type="match status" value="1"/>
</dbReference>
<dbReference type="RefSeq" id="XP_005159055.1">
    <property type="nucleotide sequence ID" value="XM_005158998.6"/>
</dbReference>
<dbReference type="AlphaFoldDB" id="A0A8M2B5K0"/>
<keyword evidence="7" id="KW-0256">Endoplasmic reticulum</keyword>
<keyword evidence="6 13" id="KW-0812">Transmembrane</keyword>
<dbReference type="InterPro" id="IPR016439">
    <property type="entry name" value="Lag1/Lac1-like"/>
</dbReference>
<dbReference type="Pfam" id="PF00046">
    <property type="entry name" value="Homeodomain"/>
    <property type="match status" value="1"/>
</dbReference>
<feature type="domain" description="Homeobox" evidence="17">
    <location>
        <begin position="81"/>
        <end position="125"/>
    </location>
</feature>
<reference evidence="20" key="1">
    <citation type="submission" date="2025-08" db="UniProtKB">
        <authorList>
            <consortium name="RefSeq"/>
        </authorList>
    </citation>
    <scope>IDENTIFICATION</scope>
    <source>
        <strain evidence="20">Tuebingen</strain>
        <tissue evidence="20">Fibroblasts and whole tissue</tissue>
    </source>
</reference>
<evidence type="ECO:0000313" key="20">
    <source>
        <dbReference type="RefSeq" id="XP_005159055.1"/>
    </source>
</evidence>
<evidence type="ECO:0000256" key="14">
    <source>
        <dbReference type="RuleBase" id="RU000682"/>
    </source>
</evidence>
<dbReference type="InterPro" id="IPR009057">
    <property type="entry name" value="Homeodomain-like_sf"/>
</dbReference>
<dbReference type="GeneID" id="100141367"/>
<keyword evidence="10 13" id="KW-0472">Membrane</keyword>
<evidence type="ECO:0000259" key="18">
    <source>
        <dbReference type="PROSITE" id="PS50922"/>
    </source>
</evidence>
<evidence type="ECO:0000256" key="9">
    <source>
        <dbReference type="ARBA" id="ARBA00023098"/>
    </source>
</evidence>
<keyword evidence="19" id="KW-1185">Reference proteome</keyword>
<evidence type="ECO:0000256" key="16">
    <source>
        <dbReference type="SAM" id="Phobius"/>
    </source>
</evidence>
<dbReference type="InterPro" id="IPR006634">
    <property type="entry name" value="TLC-dom"/>
</dbReference>
<feature type="compositionally biased region" description="Acidic residues" evidence="15">
    <location>
        <begin position="320"/>
        <end position="331"/>
    </location>
</feature>
<comment type="catalytic activity">
    <reaction evidence="11">
        <text>sphinganine + octadecanoyl-CoA = N-(octadecanoyl)-sphinganine + CoA + H(+)</text>
        <dbReference type="Rhea" id="RHEA:36547"/>
        <dbReference type="ChEBI" id="CHEBI:15378"/>
        <dbReference type="ChEBI" id="CHEBI:57287"/>
        <dbReference type="ChEBI" id="CHEBI:57394"/>
        <dbReference type="ChEBI" id="CHEBI:57817"/>
        <dbReference type="ChEBI" id="CHEBI:67033"/>
    </reaction>
    <physiologicalReaction direction="left-to-right" evidence="11">
        <dbReference type="Rhea" id="RHEA:36548"/>
    </physiologicalReaction>
</comment>
<dbReference type="GO" id="GO:0050291">
    <property type="term" value="F:sphingosine N-acyltransferase activity"/>
    <property type="evidence" value="ECO:0007669"/>
    <property type="project" value="InterPro"/>
</dbReference>
<dbReference type="Pfam" id="PF03798">
    <property type="entry name" value="TRAM_LAG1_CLN8"/>
    <property type="match status" value="1"/>
</dbReference>
<evidence type="ECO:0000259" key="17">
    <source>
        <dbReference type="PROSITE" id="PS50071"/>
    </source>
</evidence>
<organism evidence="19 20">
    <name type="scientific">Danio rerio</name>
    <name type="common">Zebrafish</name>
    <name type="synonym">Brachydanio rerio</name>
    <dbReference type="NCBI Taxonomy" id="7955"/>
    <lineage>
        <taxon>Eukaryota</taxon>
        <taxon>Metazoa</taxon>
        <taxon>Chordata</taxon>
        <taxon>Craniata</taxon>
        <taxon>Vertebrata</taxon>
        <taxon>Euteleostomi</taxon>
        <taxon>Actinopterygii</taxon>
        <taxon>Neopterygii</taxon>
        <taxon>Teleostei</taxon>
        <taxon>Ostariophysi</taxon>
        <taxon>Cypriniformes</taxon>
        <taxon>Danionidae</taxon>
        <taxon>Danioninae</taxon>
        <taxon>Danio</taxon>
    </lineage>
</organism>
<dbReference type="ZFIN" id="ZDB-GENE-080220-32">
    <property type="gene designation" value="cers3b"/>
</dbReference>
<feature type="region of interest" description="Disordered" evidence="15">
    <location>
        <begin position="319"/>
        <end position="349"/>
    </location>
</feature>
<evidence type="ECO:0000256" key="3">
    <source>
        <dbReference type="ARBA" id="ARBA00004991"/>
    </source>
</evidence>
<dbReference type="SMART" id="SM00724">
    <property type="entry name" value="TLC"/>
    <property type="match status" value="1"/>
</dbReference>
<evidence type="ECO:0000256" key="12">
    <source>
        <dbReference type="PROSITE-ProRule" id="PRU00108"/>
    </source>
</evidence>
<comment type="pathway">
    <text evidence="2">Lipid metabolism; sphingolipid metabolism.</text>
</comment>
<evidence type="ECO:0000256" key="11">
    <source>
        <dbReference type="ARBA" id="ARBA00049036"/>
    </source>
</evidence>
<accession>A0A8M2B5K0</accession>
<keyword evidence="12 14" id="KW-0371">Homeobox</keyword>
<dbReference type="FunFam" id="1.10.10.60:FF:000020">
    <property type="entry name" value="Ceramide synthase 5"/>
    <property type="match status" value="1"/>
</dbReference>
<dbReference type="GO" id="GO:0046513">
    <property type="term" value="P:ceramide biosynthetic process"/>
    <property type="evidence" value="ECO:0007669"/>
    <property type="project" value="InterPro"/>
</dbReference>
<dbReference type="SMART" id="SM00389">
    <property type="entry name" value="HOX"/>
    <property type="match status" value="1"/>
</dbReference>
<evidence type="ECO:0000256" key="8">
    <source>
        <dbReference type="ARBA" id="ARBA00022989"/>
    </source>
</evidence>
<comment type="pathway">
    <text evidence="3">Sphingolipid metabolism.</text>
</comment>
<feature type="transmembrane region" description="Helical" evidence="16">
    <location>
        <begin position="244"/>
        <end position="271"/>
    </location>
</feature>
<dbReference type="CTD" id="100141367"/>
<dbReference type="UniPathway" id="UPA00222"/>
<dbReference type="AGR" id="ZFIN:ZDB-GENE-080220-32"/>
<dbReference type="SUPFAM" id="SSF46689">
    <property type="entry name" value="Homeodomain-like"/>
    <property type="match status" value="1"/>
</dbReference>
<feature type="transmembrane region" description="Helical" evidence="16">
    <location>
        <begin position="34"/>
        <end position="53"/>
    </location>
</feature>
<feature type="domain" description="TLC" evidence="18">
    <location>
        <begin position="113"/>
        <end position="312"/>
    </location>
</feature>
<dbReference type="PANTHER" id="PTHR12560">
    <property type="entry name" value="LONGEVITY ASSURANCE FACTOR 1 LAG1"/>
    <property type="match status" value="1"/>
</dbReference>
<evidence type="ECO:0000256" key="4">
    <source>
        <dbReference type="ARBA" id="ARBA00022516"/>
    </source>
</evidence>
<dbReference type="PROSITE" id="PS50922">
    <property type="entry name" value="TLC"/>
    <property type="match status" value="1"/>
</dbReference>
<dbReference type="GO" id="GO:0005789">
    <property type="term" value="C:endoplasmic reticulum membrane"/>
    <property type="evidence" value="ECO:0007669"/>
    <property type="project" value="UniProtKB-SubCell"/>
</dbReference>
<evidence type="ECO:0000313" key="21">
    <source>
        <dbReference type="ZFIN" id="ZDB-GENE-080220-32"/>
    </source>
</evidence>
<evidence type="ECO:0000256" key="13">
    <source>
        <dbReference type="PROSITE-ProRule" id="PRU00205"/>
    </source>
</evidence>
<dbReference type="Gene3D" id="1.10.10.60">
    <property type="entry name" value="Homeodomain-like"/>
    <property type="match status" value="1"/>
</dbReference>
<evidence type="ECO:0000256" key="1">
    <source>
        <dbReference type="ARBA" id="ARBA00004477"/>
    </source>
</evidence>
<protein>
    <submittedName>
        <fullName evidence="20">Uncharacterized protein isoform X2</fullName>
    </submittedName>
</protein>
<dbReference type="GO" id="GO:0003677">
    <property type="term" value="F:DNA binding"/>
    <property type="evidence" value="ECO:0007669"/>
    <property type="project" value="UniProtKB-UniRule"/>
</dbReference>
<evidence type="ECO:0000256" key="7">
    <source>
        <dbReference type="ARBA" id="ARBA00022824"/>
    </source>
</evidence>
<evidence type="ECO:0000256" key="6">
    <source>
        <dbReference type="ARBA" id="ARBA00022692"/>
    </source>
</evidence>
<dbReference type="PANTHER" id="PTHR12560:SF62">
    <property type="entry name" value="CERAMIDE SYNTHASE 3 ISOFORM X1"/>
    <property type="match status" value="1"/>
</dbReference>
<name>A0A8M2B5K0_DANRE</name>
<evidence type="ECO:0000256" key="2">
    <source>
        <dbReference type="ARBA" id="ARBA00004760"/>
    </source>
</evidence>
<evidence type="ECO:0000313" key="19">
    <source>
        <dbReference type="Proteomes" id="UP000000437"/>
    </source>
</evidence>
<keyword evidence="8 16" id="KW-1133">Transmembrane helix</keyword>
<dbReference type="GO" id="GO:0005634">
    <property type="term" value="C:nucleus"/>
    <property type="evidence" value="ECO:0007669"/>
    <property type="project" value="UniProtKB-SubCell"/>
</dbReference>
<gene>
    <name evidence="20 21" type="primary">cers3b</name>
    <name evidence="20" type="synonym">cers3</name>
    <name evidence="20" type="synonym">zgc:171494</name>
</gene>
<keyword evidence="4" id="KW-0444">Lipid biosynthesis</keyword>
<keyword evidence="5" id="KW-0808">Transferase</keyword>
<keyword evidence="12 14" id="KW-0539">Nucleus</keyword>
<evidence type="ECO:0000256" key="5">
    <source>
        <dbReference type="ARBA" id="ARBA00022679"/>
    </source>
</evidence>
<proteinExistence type="predicted"/>
<sequence>MLSEWFWWDRLWLPRPVTWADLQDSEGCVYARASHLYIILPVAVLLLGLRALYERLIAVPLAQALGVKDKIRKRASHNPLLETYYRTHSKHPTQADVKGVCKKLGWSERQVERWFRQRRNQDRPGVQKKFKEASWRFAFYLCSTFGGVLALYDSLLDSQYWYYITEMSFYGSLLFSVAADVKRKDFKEQLVHHWATLTLLSFSWCANYIRIGTLVMLVHDTSDVLLESAKMFNYAGWETTCNSVFVVFALVFMVTRLIIFPFWLIHCTWVYPLDQFEPFFGYYFFNAMLMVLLFLHVFWASLILRMVKKFLFGNLKGDERSDEEEDEGSEEEYTHAYTNGSGNGLSNGH</sequence>
<dbReference type="InterPro" id="IPR001356">
    <property type="entry name" value="HD"/>
</dbReference>
<evidence type="ECO:0000256" key="10">
    <source>
        <dbReference type="ARBA" id="ARBA00023136"/>
    </source>
</evidence>
<dbReference type="OrthoDB" id="537032at2759"/>
<comment type="subcellular location">
    <subcellularLocation>
        <location evidence="1">Endoplasmic reticulum membrane</location>
        <topology evidence="1">Multi-pass membrane protein</topology>
    </subcellularLocation>
    <subcellularLocation>
        <location evidence="12 14">Nucleus</location>
    </subcellularLocation>
</comment>
<keyword evidence="12 14" id="KW-0238">DNA-binding</keyword>
<feature type="transmembrane region" description="Helical" evidence="16">
    <location>
        <begin position="160"/>
        <end position="179"/>
    </location>
</feature>
<dbReference type="Proteomes" id="UP000000437">
    <property type="component" value="Chromosome 18"/>
</dbReference>
<dbReference type="CDD" id="cd00086">
    <property type="entry name" value="homeodomain"/>
    <property type="match status" value="1"/>
</dbReference>